<dbReference type="InterPro" id="IPR027379">
    <property type="entry name" value="CLS_N"/>
</dbReference>
<comment type="subcellular location">
    <subcellularLocation>
        <location evidence="1">Cell membrane</location>
        <topology evidence="1">Multi-pass membrane protein</topology>
    </subcellularLocation>
</comment>
<feature type="domain" description="Cardiolipin synthase N-terminal" evidence="7">
    <location>
        <begin position="24"/>
        <end position="66"/>
    </location>
</feature>
<protein>
    <submittedName>
        <fullName evidence="8">Transcriptional regulator</fullName>
    </submittedName>
</protein>
<keyword evidence="4 6" id="KW-1133">Transmembrane helix</keyword>
<keyword evidence="2" id="KW-1003">Cell membrane</keyword>
<sequence>MAEELGQLKELLPIIAPIMVLQLILMVIALVLCIKSSQTRGPKWVWILVIIFANLIGPIAFMVFGRRNE</sequence>
<dbReference type="STRING" id="1844972.A7K91_24975"/>
<dbReference type="Pfam" id="PF13396">
    <property type="entry name" value="PLDc_N"/>
    <property type="match status" value="1"/>
</dbReference>
<name>A0A1A5YCH3_9BACL</name>
<evidence type="ECO:0000256" key="6">
    <source>
        <dbReference type="SAM" id="Phobius"/>
    </source>
</evidence>
<proteinExistence type="predicted"/>
<keyword evidence="5 6" id="KW-0472">Membrane</keyword>
<gene>
    <name evidence="8" type="ORF">A7K91_24975</name>
</gene>
<evidence type="ECO:0000256" key="1">
    <source>
        <dbReference type="ARBA" id="ARBA00004651"/>
    </source>
</evidence>
<dbReference type="Proteomes" id="UP000092024">
    <property type="component" value="Unassembled WGS sequence"/>
</dbReference>
<dbReference type="AlphaFoldDB" id="A0A1A5YCH3"/>
<reference evidence="8 9" key="1">
    <citation type="submission" date="2016-05" db="EMBL/GenBank/DDBJ databases">
        <title>Paenibacillus oryzae. sp. nov., isolated from the rice root.</title>
        <authorList>
            <person name="Zhang J."/>
            <person name="Zhang X."/>
        </authorList>
    </citation>
    <scope>NUCLEOTIDE SEQUENCE [LARGE SCALE GENOMIC DNA]</scope>
    <source>
        <strain evidence="8 9">1DrF-4</strain>
    </source>
</reference>
<evidence type="ECO:0000256" key="2">
    <source>
        <dbReference type="ARBA" id="ARBA00022475"/>
    </source>
</evidence>
<accession>A0A1A5YCH3</accession>
<evidence type="ECO:0000259" key="7">
    <source>
        <dbReference type="Pfam" id="PF13396"/>
    </source>
</evidence>
<evidence type="ECO:0000256" key="4">
    <source>
        <dbReference type="ARBA" id="ARBA00022989"/>
    </source>
</evidence>
<dbReference type="OrthoDB" id="3243324at2"/>
<feature type="transmembrane region" description="Helical" evidence="6">
    <location>
        <begin position="44"/>
        <end position="64"/>
    </location>
</feature>
<keyword evidence="9" id="KW-1185">Reference proteome</keyword>
<comment type="caution">
    <text evidence="8">The sequence shown here is derived from an EMBL/GenBank/DDBJ whole genome shotgun (WGS) entry which is preliminary data.</text>
</comment>
<dbReference type="EMBL" id="LYPA01000074">
    <property type="protein sequence ID" value="OBR63298.1"/>
    <property type="molecule type" value="Genomic_DNA"/>
</dbReference>
<evidence type="ECO:0000313" key="8">
    <source>
        <dbReference type="EMBL" id="OBR63298.1"/>
    </source>
</evidence>
<evidence type="ECO:0000313" key="9">
    <source>
        <dbReference type="Proteomes" id="UP000092024"/>
    </source>
</evidence>
<evidence type="ECO:0000256" key="5">
    <source>
        <dbReference type="ARBA" id="ARBA00023136"/>
    </source>
</evidence>
<organism evidence="8 9">
    <name type="scientific">Paenibacillus oryzae</name>
    <dbReference type="NCBI Taxonomy" id="1844972"/>
    <lineage>
        <taxon>Bacteria</taxon>
        <taxon>Bacillati</taxon>
        <taxon>Bacillota</taxon>
        <taxon>Bacilli</taxon>
        <taxon>Bacillales</taxon>
        <taxon>Paenibacillaceae</taxon>
        <taxon>Paenibacillus</taxon>
    </lineage>
</organism>
<evidence type="ECO:0000256" key="3">
    <source>
        <dbReference type="ARBA" id="ARBA00022692"/>
    </source>
</evidence>
<feature type="transmembrane region" description="Helical" evidence="6">
    <location>
        <begin position="12"/>
        <end position="32"/>
    </location>
</feature>
<dbReference type="GO" id="GO:0005886">
    <property type="term" value="C:plasma membrane"/>
    <property type="evidence" value="ECO:0007669"/>
    <property type="project" value="UniProtKB-SubCell"/>
</dbReference>
<keyword evidence="3 6" id="KW-0812">Transmembrane</keyword>